<accession>A0A2T1HVI6</accession>
<dbReference type="RefSeq" id="WP_106335908.1">
    <property type="nucleotide sequence ID" value="NZ_PVZS01000006.1"/>
</dbReference>
<reference evidence="3" key="1">
    <citation type="submission" date="2018-03" db="EMBL/GenBank/DDBJ databases">
        <authorList>
            <person name="Sun L."/>
            <person name="Liu H."/>
            <person name="Chen W."/>
            <person name="Huang K."/>
            <person name="Liu W."/>
            <person name="Gao X."/>
        </authorList>
    </citation>
    <scope>NUCLEOTIDE SEQUENCE [LARGE SCALE GENOMIC DNA]</scope>
    <source>
        <strain evidence="3">SH9</strain>
    </source>
</reference>
<dbReference type="EMBL" id="PVZS01000006">
    <property type="protein sequence ID" value="PSC05665.1"/>
    <property type="molecule type" value="Genomic_DNA"/>
</dbReference>
<gene>
    <name evidence="2" type="ORF">SLNSH_06690</name>
</gene>
<dbReference type="Proteomes" id="UP000239772">
    <property type="component" value="Unassembled WGS sequence"/>
</dbReference>
<name>A0A2T1HVI6_9HYPH</name>
<keyword evidence="1" id="KW-0472">Membrane</keyword>
<evidence type="ECO:0000313" key="3">
    <source>
        <dbReference type="Proteomes" id="UP000239772"/>
    </source>
</evidence>
<protein>
    <submittedName>
        <fullName evidence="2">Uncharacterized protein</fullName>
    </submittedName>
</protein>
<evidence type="ECO:0000256" key="1">
    <source>
        <dbReference type="SAM" id="Phobius"/>
    </source>
</evidence>
<evidence type="ECO:0000313" key="2">
    <source>
        <dbReference type="EMBL" id="PSC05665.1"/>
    </source>
</evidence>
<feature type="transmembrane region" description="Helical" evidence="1">
    <location>
        <begin position="100"/>
        <end position="125"/>
    </location>
</feature>
<comment type="caution">
    <text evidence="2">The sequence shown here is derived from an EMBL/GenBank/DDBJ whole genome shotgun (WGS) entry which is preliminary data.</text>
</comment>
<dbReference type="AlphaFoldDB" id="A0A2T1HVI6"/>
<feature type="transmembrane region" description="Helical" evidence="1">
    <location>
        <begin position="145"/>
        <end position="169"/>
    </location>
</feature>
<organism evidence="2 3">
    <name type="scientific">Alsobacter soli</name>
    <dbReference type="NCBI Taxonomy" id="2109933"/>
    <lineage>
        <taxon>Bacteria</taxon>
        <taxon>Pseudomonadati</taxon>
        <taxon>Pseudomonadota</taxon>
        <taxon>Alphaproteobacteria</taxon>
        <taxon>Hyphomicrobiales</taxon>
        <taxon>Alsobacteraceae</taxon>
        <taxon>Alsobacter</taxon>
    </lineage>
</organism>
<sequence length="204" mass="22240">MTDRLFATTGQSLERWKQHRAVADGVRPVSIDRQKARRADAYIPVVLMGDSSQPRFSIEIPALTQISPKAQPDETESDILVRMTARQRWAYIADKHPLEFWLGVVSVFAATYVVVQGLVTLWPALQFSVISSAFAQTAKSGDANIAGVSIQTLVAVVMALALLYCYGLASYTTAKVKIDLARENIKALQQFLVGLATGAGASRL</sequence>
<keyword evidence="3" id="KW-1185">Reference proteome</keyword>
<keyword evidence="1" id="KW-1133">Transmembrane helix</keyword>
<keyword evidence="1" id="KW-0812">Transmembrane</keyword>
<proteinExistence type="predicted"/>